<evidence type="ECO:0000313" key="3">
    <source>
        <dbReference type="Proteomes" id="UP000520814"/>
    </source>
</evidence>
<organism evidence="2 3">
    <name type="scientific">Armatimonas rosea</name>
    <dbReference type="NCBI Taxonomy" id="685828"/>
    <lineage>
        <taxon>Bacteria</taxon>
        <taxon>Bacillati</taxon>
        <taxon>Armatimonadota</taxon>
        <taxon>Armatimonadia</taxon>
        <taxon>Armatimonadales</taxon>
        <taxon>Armatimonadaceae</taxon>
        <taxon>Armatimonas</taxon>
    </lineage>
</organism>
<protein>
    <submittedName>
        <fullName evidence="2">Uncharacterized protein</fullName>
    </submittedName>
</protein>
<feature type="compositionally biased region" description="Basic and acidic residues" evidence="1">
    <location>
        <begin position="164"/>
        <end position="177"/>
    </location>
</feature>
<evidence type="ECO:0000256" key="1">
    <source>
        <dbReference type="SAM" id="MobiDB-lite"/>
    </source>
</evidence>
<dbReference type="RefSeq" id="WP_184197280.1">
    <property type="nucleotide sequence ID" value="NZ_JACHGW010000002.1"/>
</dbReference>
<keyword evidence="3" id="KW-1185">Reference proteome</keyword>
<sequence length="230" mass="24546">MRQSPLFPLILIAALSLGVQRPVLAQQGLSLPLQTIKAGNLDNLPTDTAELWQLRAELESTLGRTRRGMPLSQERALKALTAVCSYGYALNLAASGKPRSEWGALPGAFREELERTLKSKGVTLREQDLKEIETQTRELLSLLQQLIGGNQGRRGRANSASTARKKDDESKDIKESSGSETGASGGSGGSTSIKPGSGSTIPKGHAAPGLKAQVSIKIQQHAVALDRLMK</sequence>
<accession>A0A7W9SRH7</accession>
<feature type="region of interest" description="Disordered" evidence="1">
    <location>
        <begin position="150"/>
        <end position="212"/>
    </location>
</feature>
<dbReference type="AlphaFoldDB" id="A0A7W9SRH7"/>
<dbReference type="EMBL" id="JACHGW010000002">
    <property type="protein sequence ID" value="MBB6051100.1"/>
    <property type="molecule type" value="Genomic_DNA"/>
</dbReference>
<reference evidence="2 3" key="1">
    <citation type="submission" date="2020-08" db="EMBL/GenBank/DDBJ databases">
        <title>Genomic Encyclopedia of Type Strains, Phase IV (KMG-IV): sequencing the most valuable type-strain genomes for metagenomic binning, comparative biology and taxonomic classification.</title>
        <authorList>
            <person name="Goeker M."/>
        </authorList>
    </citation>
    <scope>NUCLEOTIDE SEQUENCE [LARGE SCALE GENOMIC DNA]</scope>
    <source>
        <strain evidence="2 3">DSM 23562</strain>
    </source>
</reference>
<proteinExistence type="predicted"/>
<name>A0A7W9SRH7_ARMRO</name>
<dbReference type="Proteomes" id="UP000520814">
    <property type="component" value="Unassembled WGS sequence"/>
</dbReference>
<feature type="compositionally biased region" description="Low complexity" evidence="1">
    <location>
        <begin position="190"/>
        <end position="200"/>
    </location>
</feature>
<evidence type="ECO:0000313" key="2">
    <source>
        <dbReference type="EMBL" id="MBB6051100.1"/>
    </source>
</evidence>
<gene>
    <name evidence="2" type="ORF">HNQ39_002891</name>
</gene>
<comment type="caution">
    <text evidence="2">The sequence shown here is derived from an EMBL/GenBank/DDBJ whole genome shotgun (WGS) entry which is preliminary data.</text>
</comment>